<organism evidence="1 2">
    <name type="scientific">Pseudahrensia aquimaris</name>
    <dbReference type="NCBI Taxonomy" id="744461"/>
    <lineage>
        <taxon>Bacteria</taxon>
        <taxon>Pseudomonadati</taxon>
        <taxon>Pseudomonadota</taxon>
        <taxon>Alphaproteobacteria</taxon>
        <taxon>Hyphomicrobiales</taxon>
        <taxon>Ahrensiaceae</taxon>
        <taxon>Pseudahrensia</taxon>
    </lineage>
</organism>
<dbReference type="EMBL" id="JBHTJV010000005">
    <property type="protein sequence ID" value="MFD0916315.1"/>
    <property type="molecule type" value="Genomic_DNA"/>
</dbReference>
<comment type="caution">
    <text evidence="1">The sequence shown here is derived from an EMBL/GenBank/DDBJ whole genome shotgun (WGS) entry which is preliminary data.</text>
</comment>
<name>A0ABW3FDP3_9HYPH</name>
<proteinExistence type="predicted"/>
<evidence type="ECO:0000313" key="2">
    <source>
        <dbReference type="Proteomes" id="UP001597101"/>
    </source>
</evidence>
<dbReference type="RefSeq" id="WP_377212174.1">
    <property type="nucleotide sequence ID" value="NZ_JBHTJV010000005.1"/>
</dbReference>
<dbReference type="Pfam" id="PF07103">
    <property type="entry name" value="DUF1365"/>
    <property type="match status" value="1"/>
</dbReference>
<gene>
    <name evidence="1" type="ORF">ACFQ14_07850</name>
</gene>
<keyword evidence="2" id="KW-1185">Reference proteome</keyword>
<dbReference type="PANTHER" id="PTHR33973:SF4">
    <property type="entry name" value="OS07G0153300 PROTEIN"/>
    <property type="match status" value="1"/>
</dbReference>
<protein>
    <submittedName>
        <fullName evidence="1">DUF1365 domain-containing protein</fullName>
    </submittedName>
</protein>
<dbReference type="InterPro" id="IPR010775">
    <property type="entry name" value="DUF1365"/>
</dbReference>
<evidence type="ECO:0000313" key="1">
    <source>
        <dbReference type="EMBL" id="MFD0916315.1"/>
    </source>
</evidence>
<reference evidence="2" key="1">
    <citation type="journal article" date="2019" name="Int. J. Syst. Evol. Microbiol.">
        <title>The Global Catalogue of Microorganisms (GCM) 10K type strain sequencing project: providing services to taxonomists for standard genome sequencing and annotation.</title>
        <authorList>
            <consortium name="The Broad Institute Genomics Platform"/>
            <consortium name="The Broad Institute Genome Sequencing Center for Infectious Disease"/>
            <person name="Wu L."/>
            <person name="Ma J."/>
        </authorList>
    </citation>
    <scope>NUCLEOTIDE SEQUENCE [LARGE SCALE GENOMIC DNA]</scope>
    <source>
        <strain evidence="2">CCUG 60023</strain>
    </source>
</reference>
<sequence>MTKRTPKPKLYRGEVVHKRLRPTEHKLSYSVFSLLVDVDRLEALAKTTRLFSLNRFNLFSLKERQHGARDGSAVKDFAWGVVEKMGFGGRVTNIQMLFYPRILGFAFNPLTVYFCCDEDGAPVLMIYEVRNTFGEDLTYVLPAGEAHGIAYAHATAKQFYVSPFNNVEGEYTFHVTRPDDAVTVGVALRTQGKPLLRTHFKGNAEPLTDTALLRAFFAYPLMTLKIVAGIHWEALKLWRKGMSLQTRPPAPEPRVIYGSEKA</sequence>
<accession>A0ABW3FDP3</accession>
<dbReference type="Proteomes" id="UP001597101">
    <property type="component" value="Unassembled WGS sequence"/>
</dbReference>
<dbReference type="PANTHER" id="PTHR33973">
    <property type="entry name" value="OS07G0153300 PROTEIN"/>
    <property type="match status" value="1"/>
</dbReference>